<dbReference type="InterPro" id="IPR018964">
    <property type="entry name" value="Phage_phiJL001_Gp84_C"/>
</dbReference>
<organism evidence="2 3">
    <name type="scientific">Iodidimonas muriae</name>
    <dbReference type="NCBI Taxonomy" id="261467"/>
    <lineage>
        <taxon>Bacteria</taxon>
        <taxon>Pseudomonadati</taxon>
        <taxon>Pseudomonadota</taxon>
        <taxon>Alphaproteobacteria</taxon>
        <taxon>Iodidimonadales</taxon>
        <taxon>Iodidimonadaceae</taxon>
        <taxon>Iodidimonas</taxon>
    </lineage>
</organism>
<dbReference type="EMBL" id="BMOV01000005">
    <property type="protein sequence ID" value="GGO12525.1"/>
    <property type="molecule type" value="Genomic_DNA"/>
</dbReference>
<sequence>MRQITPQLQTHLAQQVTSLATCWRLQRRDGVLVALTSHDRDLMVGGVRYHADGGLSATAARDTADLAADNLEIEGVLKSTNLVPDDLSSGRFDGARVTVFMVDWNNPDAGQLLAKQGTLGRITRIDGGFRAEVRGLTHALSQSITEQYSPGCRAELGDRRCKKSLNAFRRTASVQAVIDETVFVVDFSGDPDGWYDFGKLRWHLGGNGGLVSEVRRFEMGRLTLFQAPPRPIAVGDVFTLTAGCDKTLAECREKFDNVPNFRGDPFVPGIDALLDYPGFQ</sequence>
<dbReference type="NCBIfam" id="TIGR02218">
    <property type="entry name" value="phg_TIGR02218"/>
    <property type="match status" value="1"/>
</dbReference>
<accession>A0ABQ2LDK7</accession>
<proteinExistence type="predicted"/>
<evidence type="ECO:0000313" key="3">
    <source>
        <dbReference type="Proteomes" id="UP000602381"/>
    </source>
</evidence>
<evidence type="ECO:0000259" key="1">
    <source>
        <dbReference type="Pfam" id="PF09356"/>
    </source>
</evidence>
<name>A0ABQ2LDK7_9PROT</name>
<reference evidence="3" key="1">
    <citation type="journal article" date="2019" name="Int. J. Syst. Evol. Microbiol.">
        <title>The Global Catalogue of Microorganisms (GCM) 10K type strain sequencing project: providing services to taxonomists for standard genome sequencing and annotation.</title>
        <authorList>
            <consortium name="The Broad Institute Genomics Platform"/>
            <consortium name="The Broad Institute Genome Sequencing Center for Infectious Disease"/>
            <person name="Wu L."/>
            <person name="Ma J."/>
        </authorList>
    </citation>
    <scope>NUCLEOTIDE SEQUENCE [LARGE SCALE GENOMIC DNA]</scope>
    <source>
        <strain evidence="3">JCM 17843</strain>
    </source>
</reference>
<dbReference type="Pfam" id="PF09931">
    <property type="entry name" value="Phage_phiJL001_Gp84_N"/>
    <property type="match status" value="1"/>
</dbReference>
<feature type="domain" description="Bacteriophage phiJL001 Gp84 C-terminal" evidence="1">
    <location>
        <begin position="193"/>
        <end position="271"/>
    </location>
</feature>
<dbReference type="RefSeq" id="WP_188873792.1">
    <property type="nucleotide sequence ID" value="NZ_BMOV01000005.1"/>
</dbReference>
<keyword evidence="3" id="KW-1185">Reference proteome</keyword>
<evidence type="ECO:0000313" key="2">
    <source>
        <dbReference type="EMBL" id="GGO12525.1"/>
    </source>
</evidence>
<dbReference type="InterPro" id="IPR011928">
    <property type="entry name" value="Phage_phiJL001_Gp84"/>
</dbReference>
<dbReference type="Pfam" id="PF09356">
    <property type="entry name" value="Phage_BR0599"/>
    <property type="match status" value="1"/>
</dbReference>
<protein>
    <recommendedName>
        <fullName evidence="1">Bacteriophage phiJL001 Gp84 C-terminal domain-containing protein</fullName>
    </recommendedName>
</protein>
<dbReference type="Proteomes" id="UP000602381">
    <property type="component" value="Unassembled WGS sequence"/>
</dbReference>
<comment type="caution">
    <text evidence="2">The sequence shown here is derived from an EMBL/GenBank/DDBJ whole genome shotgun (WGS) entry which is preliminary data.</text>
</comment>
<gene>
    <name evidence="2" type="ORF">GCM10007972_17600</name>
</gene>